<keyword evidence="2" id="KW-0863">Zinc-finger</keyword>
<evidence type="ECO:0000313" key="6">
    <source>
        <dbReference type="Proteomes" id="UP001174677"/>
    </source>
</evidence>
<dbReference type="PANTHER" id="PTHR33400">
    <property type="entry name" value="ZINC FINGER CCCH DOMAIN-CONTAINING PROTEIN 6-RELATED"/>
    <property type="match status" value="1"/>
</dbReference>
<protein>
    <recommendedName>
        <fullName evidence="4">C3H1-type domain-containing protein</fullName>
    </recommendedName>
</protein>
<keyword evidence="6" id="KW-1185">Reference proteome</keyword>
<keyword evidence="2" id="KW-0862">Zinc</keyword>
<accession>A0ABQ9KRI1</accession>
<dbReference type="EMBL" id="JARPOI010000016">
    <property type="protein sequence ID" value="KAJ9146983.1"/>
    <property type="molecule type" value="Genomic_DNA"/>
</dbReference>
<gene>
    <name evidence="5" type="ORF">P3X46_029195</name>
</gene>
<keyword evidence="2" id="KW-0479">Metal-binding</keyword>
<evidence type="ECO:0000256" key="2">
    <source>
        <dbReference type="PROSITE-ProRule" id="PRU00723"/>
    </source>
</evidence>
<evidence type="ECO:0000256" key="1">
    <source>
        <dbReference type="ARBA" id="ARBA00023125"/>
    </source>
</evidence>
<feature type="compositionally biased region" description="Polar residues" evidence="3">
    <location>
        <begin position="361"/>
        <end position="375"/>
    </location>
</feature>
<sequence>MKRQRKSNRVTWAPGVNLCQVKLFLTEDCPSKIGTQSQGHLQKKSSWILHHSNGDEFSDVPPGFECGHSLNLLKKESSLIPRIEWKCPPKLVMCHNWHVAAGEESREAEAQKLREMEVLEAVFLRPSAIPHSPSISLAIEGEHYDDSHTPIIPLTPIEEEAVADLPSDLSSPLNTSVNSQPSALPQDLLLSGILNLAEYNNLAQEPPASEKPIVGISPDMDADVVTAASAAATALMKSLEKGSLIDTDLLVKILSDPKMIEKLINNCQAPSIVTSATMITSKPVNRTILPSRLNPAMTSALTPAEGNWHNLRGGLQPTSKPPPSCLKSTIPTAPIPPNGCLHSALDEMLPPVTRMPAQPDTDPTSRSKQVAPSITLSRPESINVSATRPRVANLYSSTNQVQSTVSTVKPNPVPNVVLPSLGMMALQPNGAPQTKVVAMKTNPIKDFNYIKNLIREHGSEKKEMHERNMLHTGLHHEHFQNLEFAQNMNQRETIPRFQKPCIFYRSSRGCRNGSNCPYQHDLSFQFQTGGSMEAPGAKRMKLGGEITG</sequence>
<reference evidence="5" key="1">
    <citation type="journal article" date="2023" name="Plant Biotechnol. J.">
        <title>Chromosome-level wild Hevea brasiliensis genome provides new tools for genomic-assisted breeding and valuable loci to elevate rubber yield.</title>
        <authorList>
            <person name="Cheng H."/>
            <person name="Song X."/>
            <person name="Hu Y."/>
            <person name="Wu T."/>
            <person name="Yang Q."/>
            <person name="An Z."/>
            <person name="Feng S."/>
            <person name="Deng Z."/>
            <person name="Wu W."/>
            <person name="Zeng X."/>
            <person name="Tu M."/>
            <person name="Wang X."/>
            <person name="Huang H."/>
        </authorList>
    </citation>
    <scope>NUCLEOTIDE SEQUENCE</scope>
    <source>
        <strain evidence="5">MT/VB/25A 57/8</strain>
    </source>
</reference>
<comment type="caution">
    <text evidence="5">The sequence shown here is derived from an EMBL/GenBank/DDBJ whole genome shotgun (WGS) entry which is preliminary data.</text>
</comment>
<evidence type="ECO:0000313" key="5">
    <source>
        <dbReference type="EMBL" id="KAJ9146983.1"/>
    </source>
</evidence>
<evidence type="ECO:0000256" key="3">
    <source>
        <dbReference type="SAM" id="MobiDB-lite"/>
    </source>
</evidence>
<name>A0ABQ9KRI1_HEVBR</name>
<dbReference type="InterPro" id="IPR000571">
    <property type="entry name" value="Znf_CCCH"/>
</dbReference>
<proteinExistence type="predicted"/>
<dbReference type="PROSITE" id="PS50103">
    <property type="entry name" value="ZF_C3H1"/>
    <property type="match status" value="1"/>
</dbReference>
<evidence type="ECO:0000259" key="4">
    <source>
        <dbReference type="PROSITE" id="PS50103"/>
    </source>
</evidence>
<dbReference type="PANTHER" id="PTHR33400:SF9">
    <property type="entry name" value="C3H1-TYPE DOMAIN-CONTAINING PROTEIN"/>
    <property type="match status" value="1"/>
</dbReference>
<feature type="zinc finger region" description="C3H1-type" evidence="2">
    <location>
        <begin position="495"/>
        <end position="523"/>
    </location>
</feature>
<keyword evidence="1" id="KW-0238">DNA-binding</keyword>
<feature type="domain" description="C3H1-type" evidence="4">
    <location>
        <begin position="495"/>
        <end position="523"/>
    </location>
</feature>
<feature type="region of interest" description="Disordered" evidence="3">
    <location>
        <begin position="356"/>
        <end position="375"/>
    </location>
</feature>
<organism evidence="5 6">
    <name type="scientific">Hevea brasiliensis</name>
    <name type="common">Para rubber tree</name>
    <name type="synonym">Siphonia brasiliensis</name>
    <dbReference type="NCBI Taxonomy" id="3981"/>
    <lineage>
        <taxon>Eukaryota</taxon>
        <taxon>Viridiplantae</taxon>
        <taxon>Streptophyta</taxon>
        <taxon>Embryophyta</taxon>
        <taxon>Tracheophyta</taxon>
        <taxon>Spermatophyta</taxon>
        <taxon>Magnoliopsida</taxon>
        <taxon>eudicotyledons</taxon>
        <taxon>Gunneridae</taxon>
        <taxon>Pentapetalae</taxon>
        <taxon>rosids</taxon>
        <taxon>fabids</taxon>
        <taxon>Malpighiales</taxon>
        <taxon>Euphorbiaceae</taxon>
        <taxon>Crotonoideae</taxon>
        <taxon>Micrandreae</taxon>
        <taxon>Hevea</taxon>
    </lineage>
</organism>
<dbReference type="Proteomes" id="UP001174677">
    <property type="component" value="Chromosome 16"/>
</dbReference>